<keyword evidence="3" id="KW-1185">Reference proteome</keyword>
<proteinExistence type="predicted"/>
<organism evidence="2 3">
    <name type="scientific">Hyphodiscus hymeniophilus</name>
    <dbReference type="NCBI Taxonomy" id="353542"/>
    <lineage>
        <taxon>Eukaryota</taxon>
        <taxon>Fungi</taxon>
        <taxon>Dikarya</taxon>
        <taxon>Ascomycota</taxon>
        <taxon>Pezizomycotina</taxon>
        <taxon>Leotiomycetes</taxon>
        <taxon>Helotiales</taxon>
        <taxon>Hyphodiscaceae</taxon>
        <taxon>Hyphodiscus</taxon>
    </lineage>
</organism>
<dbReference type="AlphaFoldDB" id="A0A9P6VEQ3"/>
<accession>A0A9P6VEQ3</accession>
<comment type="caution">
    <text evidence="2">The sequence shown here is derived from an EMBL/GenBank/DDBJ whole genome shotgun (WGS) entry which is preliminary data.</text>
</comment>
<dbReference type="PANTHER" id="PTHR35870">
    <property type="entry name" value="PROTEIN, PUTATIVE (AFU_ORTHOLOGUE AFUA_5G03330)-RELATED"/>
    <property type="match status" value="1"/>
</dbReference>
<dbReference type="PANTHER" id="PTHR35870:SF1">
    <property type="entry name" value="PROTEIN, PUTATIVE (AFU_ORTHOLOGUE AFUA_5G03330)-RELATED"/>
    <property type="match status" value="1"/>
</dbReference>
<dbReference type="EMBL" id="VNKQ01000015">
    <property type="protein sequence ID" value="KAG0646521.1"/>
    <property type="molecule type" value="Genomic_DNA"/>
</dbReference>
<dbReference type="GO" id="GO:0016491">
    <property type="term" value="F:oxidoreductase activity"/>
    <property type="evidence" value="ECO:0007669"/>
    <property type="project" value="UniProtKB-KW"/>
</dbReference>
<dbReference type="InterPro" id="IPR025337">
    <property type="entry name" value="Questin_oxidase-like"/>
</dbReference>
<reference evidence="2" key="1">
    <citation type="submission" date="2019-07" db="EMBL/GenBank/DDBJ databases">
        <title>Hyphodiscus hymeniophilus genome sequencing and assembly.</title>
        <authorList>
            <person name="Kramer G."/>
            <person name="Nodwell J."/>
        </authorList>
    </citation>
    <scope>NUCLEOTIDE SEQUENCE</scope>
    <source>
        <strain evidence="2">ATCC 34498</strain>
    </source>
</reference>
<dbReference type="Pfam" id="PF14027">
    <property type="entry name" value="Questin_oxidase"/>
    <property type="match status" value="1"/>
</dbReference>
<keyword evidence="1" id="KW-0560">Oxidoreductase</keyword>
<dbReference type="Proteomes" id="UP000785200">
    <property type="component" value="Unassembled WGS sequence"/>
</dbReference>
<protein>
    <submittedName>
        <fullName evidence="2">Questin oxidase</fullName>
    </submittedName>
</protein>
<gene>
    <name evidence="2" type="ORF">D0Z07_7384</name>
</gene>
<dbReference type="OrthoDB" id="10004862at2759"/>
<sequence length="443" mass="50810">MATPNKIHLSINDTGVVHNKPQNEETAARTSELLQENHDKHHIFFNQDGFHNHIAHHLLTLYGLGAPTSVIEKQYKHNVDYQRPNMPVEDSIVEDMSNPEHFQKYLGKEKYYRDFLIFWQNEMEKSGWEDVLNKNLFEGGERANDLLTRMYAGFLHPLIHLGFGIEFKQPAIIAEALAQACIHDSWISPYLLKCEAASTSGTSDKILPQLIDEIRSNSKLSNAAHWEDGNKIRDGILKRAPDEMISIARQWNVSEDQIGAKTAEMISTAVYFTSAAQKPPKQVKFDFYYMHCVNASIFFPTFNAQTWLSAASKVRLLKFKAYIDLAMYASRHSPPLLLEEIALYTPKKLEKGDAEWPGLFQRLFEYPDDGHAVKLARAVRNAQSVSEEYEGKVEWDRVKGFMWEKIGNMVVDSVEDTGNNWVRSAGFEEAWTDFEDRPREAHL</sequence>
<name>A0A9P6VEQ3_9HELO</name>
<evidence type="ECO:0000256" key="1">
    <source>
        <dbReference type="ARBA" id="ARBA00023002"/>
    </source>
</evidence>
<evidence type="ECO:0000313" key="2">
    <source>
        <dbReference type="EMBL" id="KAG0646521.1"/>
    </source>
</evidence>
<evidence type="ECO:0000313" key="3">
    <source>
        <dbReference type="Proteomes" id="UP000785200"/>
    </source>
</evidence>